<evidence type="ECO:0000313" key="3">
    <source>
        <dbReference type="EMBL" id="JAC18902.1"/>
    </source>
</evidence>
<evidence type="ECO:0000256" key="1">
    <source>
        <dbReference type="SAM" id="MobiDB-lite"/>
    </source>
</evidence>
<reference evidence="3" key="1">
    <citation type="submission" date="2014-03" db="EMBL/GenBank/DDBJ databases">
        <title>The sialotranscriptome of Amblyomma triste, Amblyomma parvum and Amblyomma cajennense ticks, uncovered by 454-based RNA-seq.</title>
        <authorList>
            <person name="Garcia G.R."/>
            <person name="Gardinassi L.G."/>
            <person name="Ribeiro J.M."/>
            <person name="Anatriello E."/>
            <person name="Ferreira B.R."/>
            <person name="Moreira H.N."/>
            <person name="Mafra C."/>
            <person name="Olegario M.M."/>
            <person name="Szabo P.J."/>
            <person name="Miranda-Santos I.K."/>
            <person name="Maruyama S.R."/>
        </authorList>
    </citation>
    <scope>NUCLEOTIDE SEQUENCE</scope>
    <source>
        <strain evidence="3">Uberlandia</strain>
        <tissue evidence="3">Salivary glands</tissue>
    </source>
</reference>
<dbReference type="EMBL" id="GBBK01005580">
    <property type="protein sequence ID" value="JAC18902.1"/>
    <property type="molecule type" value="mRNA"/>
</dbReference>
<name>A0A023FBM9_AMBCJ</name>
<dbReference type="AlphaFoldDB" id="A0A023FBM9"/>
<feature type="chain" id="PRO_5001516262" evidence="2">
    <location>
        <begin position="20"/>
        <end position="102"/>
    </location>
</feature>
<proteinExistence type="evidence at transcript level"/>
<organism evidence="3">
    <name type="scientific">Amblyomma cajennense</name>
    <name type="common">Cayenne tick</name>
    <name type="synonym">Acarus cajennensis</name>
    <dbReference type="NCBI Taxonomy" id="34607"/>
    <lineage>
        <taxon>Eukaryota</taxon>
        <taxon>Metazoa</taxon>
        <taxon>Ecdysozoa</taxon>
        <taxon>Arthropoda</taxon>
        <taxon>Chelicerata</taxon>
        <taxon>Arachnida</taxon>
        <taxon>Acari</taxon>
        <taxon>Parasitiformes</taxon>
        <taxon>Ixodida</taxon>
        <taxon>Ixodoidea</taxon>
        <taxon>Ixodidae</taxon>
        <taxon>Amblyomminae</taxon>
        <taxon>Amblyomma</taxon>
    </lineage>
</organism>
<evidence type="ECO:0000256" key="2">
    <source>
        <dbReference type="SAM" id="SignalP"/>
    </source>
</evidence>
<sequence>MFVAAVICATLAVLITGDAHPQQLGDIQQTPPPDDDPECHREGDTSVLKKCTLKCQGDTLVALSGNESCYLSGAPIERSEAQTEEGICQNGDCVRKPEDSQA</sequence>
<protein>
    <submittedName>
        <fullName evidence="3">Putative secreted protein</fullName>
    </submittedName>
</protein>
<feature type="region of interest" description="Disordered" evidence="1">
    <location>
        <begin position="20"/>
        <end position="43"/>
    </location>
</feature>
<keyword evidence="2" id="KW-0732">Signal</keyword>
<feature type="compositionally biased region" description="Basic and acidic residues" evidence="1">
    <location>
        <begin position="93"/>
        <end position="102"/>
    </location>
</feature>
<feature type="region of interest" description="Disordered" evidence="1">
    <location>
        <begin position="79"/>
        <end position="102"/>
    </location>
</feature>
<accession>A0A023FBM9</accession>
<feature type="signal peptide" evidence="2">
    <location>
        <begin position="1"/>
        <end position="19"/>
    </location>
</feature>